<keyword evidence="3" id="KW-1185">Reference proteome</keyword>
<dbReference type="EMBL" id="MNCJ02000325">
    <property type="protein sequence ID" value="KAF5788295.1"/>
    <property type="molecule type" value="Genomic_DNA"/>
</dbReference>
<protein>
    <submittedName>
        <fullName evidence="2">FBD domain-containing protein</fullName>
    </submittedName>
</protein>
<dbReference type="SMART" id="SM00579">
    <property type="entry name" value="FBD"/>
    <property type="match status" value="1"/>
</dbReference>
<evidence type="ECO:0000313" key="2">
    <source>
        <dbReference type="EMBL" id="KAF5788295.1"/>
    </source>
</evidence>
<reference evidence="2" key="1">
    <citation type="journal article" date="2017" name="Nature">
        <title>The sunflower genome provides insights into oil metabolism, flowering and Asterid evolution.</title>
        <authorList>
            <person name="Badouin H."/>
            <person name="Gouzy J."/>
            <person name="Grassa C.J."/>
            <person name="Murat F."/>
            <person name="Staton S.E."/>
            <person name="Cottret L."/>
            <person name="Lelandais-Briere C."/>
            <person name="Owens G.L."/>
            <person name="Carrere S."/>
            <person name="Mayjonade B."/>
            <person name="Legrand L."/>
            <person name="Gill N."/>
            <person name="Kane N.C."/>
            <person name="Bowers J.E."/>
            <person name="Hubner S."/>
            <person name="Bellec A."/>
            <person name="Berard A."/>
            <person name="Berges H."/>
            <person name="Blanchet N."/>
            <person name="Boniface M.C."/>
            <person name="Brunel D."/>
            <person name="Catrice O."/>
            <person name="Chaidir N."/>
            <person name="Claudel C."/>
            <person name="Donnadieu C."/>
            <person name="Faraut T."/>
            <person name="Fievet G."/>
            <person name="Helmstetter N."/>
            <person name="King M."/>
            <person name="Knapp S.J."/>
            <person name="Lai Z."/>
            <person name="Le Paslier M.C."/>
            <person name="Lippi Y."/>
            <person name="Lorenzon L."/>
            <person name="Mandel J.R."/>
            <person name="Marage G."/>
            <person name="Marchand G."/>
            <person name="Marquand E."/>
            <person name="Bret-Mestries E."/>
            <person name="Morien E."/>
            <person name="Nambeesan S."/>
            <person name="Nguyen T."/>
            <person name="Pegot-Espagnet P."/>
            <person name="Pouilly N."/>
            <person name="Raftis F."/>
            <person name="Sallet E."/>
            <person name="Schiex T."/>
            <person name="Thomas J."/>
            <person name="Vandecasteele C."/>
            <person name="Vares D."/>
            <person name="Vear F."/>
            <person name="Vautrin S."/>
            <person name="Crespi M."/>
            <person name="Mangin B."/>
            <person name="Burke J.M."/>
            <person name="Salse J."/>
            <person name="Munos S."/>
            <person name="Vincourt P."/>
            <person name="Rieseberg L.H."/>
            <person name="Langlade N.B."/>
        </authorList>
    </citation>
    <scope>NUCLEOTIDE SEQUENCE</scope>
    <source>
        <tissue evidence="2">Leaves</tissue>
    </source>
</reference>
<dbReference type="InterPro" id="IPR006566">
    <property type="entry name" value="FBD"/>
</dbReference>
<gene>
    <name evidence="2" type="ORF">HanXRQr2_Chr10g0462471</name>
</gene>
<dbReference type="AlphaFoldDB" id="A0A9K3I1I8"/>
<dbReference type="Pfam" id="PF08387">
    <property type="entry name" value="FBD"/>
    <property type="match status" value="1"/>
</dbReference>
<accession>A0A9K3I1I8</accession>
<dbReference type="Gramene" id="mRNA:HanXRQr2_Chr10g0462471">
    <property type="protein sequence ID" value="mRNA:HanXRQr2_Chr10g0462471"/>
    <property type="gene ID" value="HanXRQr2_Chr10g0462471"/>
</dbReference>
<comment type="caution">
    <text evidence="2">The sequence shown here is derived from an EMBL/GenBank/DDBJ whole genome shotgun (WGS) entry which is preliminary data.</text>
</comment>
<organism evidence="2 3">
    <name type="scientific">Helianthus annuus</name>
    <name type="common">Common sunflower</name>
    <dbReference type="NCBI Taxonomy" id="4232"/>
    <lineage>
        <taxon>Eukaryota</taxon>
        <taxon>Viridiplantae</taxon>
        <taxon>Streptophyta</taxon>
        <taxon>Embryophyta</taxon>
        <taxon>Tracheophyta</taxon>
        <taxon>Spermatophyta</taxon>
        <taxon>Magnoliopsida</taxon>
        <taxon>eudicotyledons</taxon>
        <taxon>Gunneridae</taxon>
        <taxon>Pentapetalae</taxon>
        <taxon>asterids</taxon>
        <taxon>campanulids</taxon>
        <taxon>Asterales</taxon>
        <taxon>Asteraceae</taxon>
        <taxon>Asteroideae</taxon>
        <taxon>Heliantheae alliance</taxon>
        <taxon>Heliantheae</taxon>
        <taxon>Helianthus</taxon>
    </lineage>
</organism>
<dbReference type="Proteomes" id="UP000215914">
    <property type="component" value="Unassembled WGS sequence"/>
</dbReference>
<feature type="domain" description="FBD" evidence="1">
    <location>
        <begin position="61"/>
        <end position="133"/>
    </location>
</feature>
<evidence type="ECO:0000259" key="1">
    <source>
        <dbReference type="SMART" id="SM00579"/>
    </source>
</evidence>
<proteinExistence type="predicted"/>
<sequence length="144" mass="16763">MVHIKHAYIDNMSFVPAYGLQIVLFLIRSSPNLEKLKLKILEDPAFVESRGCSFRSEDYPEILLEHLKVLEIFYLSNEKPQIDFVQFVIARSSVLEKVRIILFDAIDDDEELEISEILLGFARASPVVEITVEKEVFRLYLHTY</sequence>
<evidence type="ECO:0000313" key="3">
    <source>
        <dbReference type="Proteomes" id="UP000215914"/>
    </source>
</evidence>
<reference evidence="2" key="2">
    <citation type="submission" date="2020-06" db="EMBL/GenBank/DDBJ databases">
        <title>Helianthus annuus Genome sequencing and assembly Release 2.</title>
        <authorList>
            <person name="Gouzy J."/>
            <person name="Langlade N."/>
            <person name="Munos S."/>
        </authorList>
    </citation>
    <scope>NUCLEOTIDE SEQUENCE</scope>
    <source>
        <tissue evidence="2">Leaves</tissue>
    </source>
</reference>
<name>A0A9K3I1I8_HELAN</name>